<proteinExistence type="predicted"/>
<comment type="caution">
    <text evidence="1">The sequence shown here is derived from an EMBL/GenBank/DDBJ whole genome shotgun (WGS) entry which is preliminary data.</text>
</comment>
<name>A0A4Y2LIB6_ARAVE</name>
<protein>
    <submittedName>
        <fullName evidence="1">Uncharacterized protein</fullName>
    </submittedName>
</protein>
<evidence type="ECO:0000313" key="2">
    <source>
        <dbReference type="Proteomes" id="UP000499080"/>
    </source>
</evidence>
<accession>A0A4Y2LIB6</accession>
<sequence length="90" mass="9854">MGLIILNYGQTTMTTPDPAHVPPYFHSTPTGGRLALSGCNLHQAHIHGGFFMELGPETKILSQDHRASKIPYVVRAGKTSLLDKDRNIKS</sequence>
<organism evidence="1 2">
    <name type="scientific">Araneus ventricosus</name>
    <name type="common">Orbweaver spider</name>
    <name type="synonym">Epeira ventricosa</name>
    <dbReference type="NCBI Taxonomy" id="182803"/>
    <lineage>
        <taxon>Eukaryota</taxon>
        <taxon>Metazoa</taxon>
        <taxon>Ecdysozoa</taxon>
        <taxon>Arthropoda</taxon>
        <taxon>Chelicerata</taxon>
        <taxon>Arachnida</taxon>
        <taxon>Araneae</taxon>
        <taxon>Araneomorphae</taxon>
        <taxon>Entelegynae</taxon>
        <taxon>Araneoidea</taxon>
        <taxon>Araneidae</taxon>
        <taxon>Araneus</taxon>
    </lineage>
</organism>
<evidence type="ECO:0000313" key="1">
    <source>
        <dbReference type="EMBL" id="GBN14501.1"/>
    </source>
</evidence>
<reference evidence="1 2" key="1">
    <citation type="journal article" date="2019" name="Sci. Rep.">
        <title>Orb-weaving spider Araneus ventricosus genome elucidates the spidroin gene catalogue.</title>
        <authorList>
            <person name="Kono N."/>
            <person name="Nakamura H."/>
            <person name="Ohtoshi R."/>
            <person name="Moran D.A.P."/>
            <person name="Shinohara A."/>
            <person name="Yoshida Y."/>
            <person name="Fujiwara M."/>
            <person name="Mori M."/>
            <person name="Tomita M."/>
            <person name="Arakawa K."/>
        </authorList>
    </citation>
    <scope>NUCLEOTIDE SEQUENCE [LARGE SCALE GENOMIC DNA]</scope>
</reference>
<gene>
    <name evidence="1" type="ORF">AVEN_39815_1</name>
</gene>
<dbReference type="EMBL" id="BGPR01005908">
    <property type="protein sequence ID" value="GBN14501.1"/>
    <property type="molecule type" value="Genomic_DNA"/>
</dbReference>
<dbReference type="Proteomes" id="UP000499080">
    <property type="component" value="Unassembled WGS sequence"/>
</dbReference>
<dbReference type="AlphaFoldDB" id="A0A4Y2LIB6"/>
<keyword evidence="2" id="KW-1185">Reference proteome</keyword>